<dbReference type="EMBL" id="JACHFW010000005">
    <property type="protein sequence ID" value="MBB5264576.1"/>
    <property type="molecule type" value="Genomic_DNA"/>
</dbReference>
<protein>
    <recommendedName>
        <fullName evidence="3">Integrase</fullName>
    </recommendedName>
</protein>
<reference evidence="1 2" key="1">
    <citation type="submission" date="2020-08" db="EMBL/GenBank/DDBJ databases">
        <title>Genomic Encyclopedia of Type Strains, Phase IV (KMG-IV): sequencing the most valuable type-strain genomes for metagenomic binning, comparative biology and taxonomic classification.</title>
        <authorList>
            <person name="Goeker M."/>
        </authorList>
    </citation>
    <scope>NUCLEOTIDE SEQUENCE [LARGE SCALE GENOMIC DNA]</scope>
    <source>
        <strain evidence="1 2">DSM 106146</strain>
    </source>
</reference>
<organism evidence="1 2">
    <name type="scientific">Catenibacillus scindens</name>
    <dbReference type="NCBI Taxonomy" id="673271"/>
    <lineage>
        <taxon>Bacteria</taxon>
        <taxon>Bacillati</taxon>
        <taxon>Bacillota</taxon>
        <taxon>Clostridia</taxon>
        <taxon>Lachnospirales</taxon>
        <taxon>Lachnospiraceae</taxon>
        <taxon>Catenibacillus</taxon>
    </lineage>
</organism>
<proteinExistence type="predicted"/>
<evidence type="ECO:0000313" key="2">
    <source>
        <dbReference type="Proteomes" id="UP000543642"/>
    </source>
</evidence>
<evidence type="ECO:0000313" key="1">
    <source>
        <dbReference type="EMBL" id="MBB5264576.1"/>
    </source>
</evidence>
<dbReference type="Proteomes" id="UP000543642">
    <property type="component" value="Unassembled WGS sequence"/>
</dbReference>
<gene>
    <name evidence="1" type="ORF">HNP82_001703</name>
</gene>
<dbReference type="RefSeq" id="WP_183773254.1">
    <property type="nucleotide sequence ID" value="NZ_JACHFW010000005.1"/>
</dbReference>
<accession>A0A7W8H9W5</accession>
<name>A0A7W8H9W5_9FIRM</name>
<evidence type="ECO:0008006" key="3">
    <source>
        <dbReference type="Google" id="ProtNLM"/>
    </source>
</evidence>
<sequence length="65" mass="7565">MKKEPFNGKKISQVKYLMRHSDIGVMLNIYTHLDLNDAVDELKWVEELENARKEMEKINGEGTVS</sequence>
<keyword evidence="2" id="KW-1185">Reference proteome</keyword>
<comment type="caution">
    <text evidence="1">The sequence shown here is derived from an EMBL/GenBank/DDBJ whole genome shotgun (WGS) entry which is preliminary data.</text>
</comment>
<dbReference type="AlphaFoldDB" id="A0A7W8H9W5"/>